<evidence type="ECO:0000259" key="2">
    <source>
        <dbReference type="Pfam" id="PF13581"/>
    </source>
</evidence>
<dbReference type="InterPro" id="IPR003594">
    <property type="entry name" value="HATPase_dom"/>
</dbReference>
<dbReference type="SUPFAM" id="SSF55874">
    <property type="entry name" value="ATPase domain of HSP90 chaperone/DNA topoisomerase II/histidine kinase"/>
    <property type="match status" value="1"/>
</dbReference>
<dbReference type="InterPro" id="IPR036890">
    <property type="entry name" value="HATPase_C_sf"/>
</dbReference>
<dbReference type="Pfam" id="PF13581">
    <property type="entry name" value="HATPase_c_2"/>
    <property type="match status" value="1"/>
</dbReference>
<comment type="caution">
    <text evidence="3">The sequence shown here is derived from an EMBL/GenBank/DDBJ whole genome shotgun (WGS) entry which is preliminary data.</text>
</comment>
<reference evidence="3 4" key="1">
    <citation type="submission" date="2021-08" db="EMBL/GenBank/DDBJ databases">
        <title>Nocardioides bacterium WL0053 sp. nov., isolated from the sediment.</title>
        <authorList>
            <person name="Wang L."/>
            <person name="Zhang D."/>
            <person name="Zhang A."/>
        </authorList>
    </citation>
    <scope>NUCLEOTIDE SEQUENCE [LARGE SCALE GENOMIC DNA]</scope>
    <source>
        <strain evidence="3 4">WL0053</strain>
    </source>
</reference>
<keyword evidence="3" id="KW-0547">Nucleotide-binding</keyword>
<gene>
    <name evidence="3" type="ORF">K1X13_03940</name>
</gene>
<evidence type="ECO:0000313" key="4">
    <source>
        <dbReference type="Proteomes" id="UP000754710"/>
    </source>
</evidence>
<proteinExistence type="predicted"/>
<dbReference type="PANTHER" id="PTHR35526:SF3">
    <property type="entry name" value="ANTI-SIGMA-F FACTOR RSBW"/>
    <property type="match status" value="1"/>
</dbReference>
<dbReference type="GO" id="GO:0005524">
    <property type="term" value="F:ATP binding"/>
    <property type="evidence" value="ECO:0007669"/>
    <property type="project" value="UniProtKB-KW"/>
</dbReference>
<dbReference type="EMBL" id="JAIEZQ010000001">
    <property type="protein sequence ID" value="MBY9073967.1"/>
    <property type="molecule type" value="Genomic_DNA"/>
</dbReference>
<dbReference type="Proteomes" id="UP000754710">
    <property type="component" value="Unassembled WGS sequence"/>
</dbReference>
<keyword evidence="1" id="KW-0418">Kinase</keyword>
<dbReference type="Gene3D" id="3.30.565.10">
    <property type="entry name" value="Histidine kinase-like ATPase, C-terminal domain"/>
    <property type="match status" value="1"/>
</dbReference>
<keyword evidence="3" id="KW-0067">ATP-binding</keyword>
<dbReference type="RefSeq" id="WP_221023703.1">
    <property type="nucleotide sequence ID" value="NZ_JAIEZQ010000001.1"/>
</dbReference>
<keyword evidence="4" id="KW-1185">Reference proteome</keyword>
<dbReference type="CDD" id="cd16936">
    <property type="entry name" value="HATPase_RsbW-like"/>
    <property type="match status" value="1"/>
</dbReference>
<protein>
    <submittedName>
        <fullName evidence="3">ATP-binding protein</fullName>
    </submittedName>
</protein>
<evidence type="ECO:0000313" key="3">
    <source>
        <dbReference type="EMBL" id="MBY9073967.1"/>
    </source>
</evidence>
<keyword evidence="1" id="KW-0723">Serine/threonine-protein kinase</keyword>
<name>A0ABS7RG06_9ACTN</name>
<dbReference type="PANTHER" id="PTHR35526">
    <property type="entry name" value="ANTI-SIGMA-F FACTOR RSBW-RELATED"/>
    <property type="match status" value="1"/>
</dbReference>
<sequence length="150" mass="15821">MRVQLALSLPREAISVPLARHTVTAALSTAGVEPACVDEVEVALSEACTNAVKHAVAGVTYEVMVSISDEQVSIEVVDSGSGFGQHNASPDGRDHWAEDGRGMALMNALSDLALFDSVDGEGGSVHLTKRLRWSQSAQQPGAARSVERPR</sequence>
<feature type="domain" description="Histidine kinase/HSP90-like ATPase" evidence="2">
    <location>
        <begin position="12"/>
        <end position="129"/>
    </location>
</feature>
<organism evidence="3 4">
    <name type="scientific">Nocardioides jiangsuensis</name>
    <dbReference type="NCBI Taxonomy" id="2866161"/>
    <lineage>
        <taxon>Bacteria</taxon>
        <taxon>Bacillati</taxon>
        <taxon>Actinomycetota</taxon>
        <taxon>Actinomycetes</taxon>
        <taxon>Propionibacteriales</taxon>
        <taxon>Nocardioidaceae</taxon>
        <taxon>Nocardioides</taxon>
    </lineage>
</organism>
<keyword evidence="1" id="KW-0808">Transferase</keyword>
<evidence type="ECO:0000256" key="1">
    <source>
        <dbReference type="ARBA" id="ARBA00022527"/>
    </source>
</evidence>
<dbReference type="InterPro" id="IPR050267">
    <property type="entry name" value="Anti-sigma-factor_SerPK"/>
</dbReference>
<accession>A0ABS7RG06</accession>